<dbReference type="Proteomes" id="UP000007590">
    <property type="component" value="Chromosome"/>
</dbReference>
<accession>H8KUT3</accession>
<sequence length="157" mass="18154">MITNNQLYCYQYKGSKYCFTEKKFSIFVVMTKRVLILCFTFLFLLLNAGIPVYAHYCGKKVTSTDFQEQKKCCCNKPEEKPMKDCCKDEAKLVKVEDNFLKIHHEFKAPLLSVHFAISFVITSLGILTDANEQSVYLNTSPPDLPVARFILLQNFRI</sequence>
<keyword evidence="1" id="KW-0472">Membrane</keyword>
<evidence type="ECO:0000313" key="3">
    <source>
        <dbReference type="Proteomes" id="UP000007590"/>
    </source>
</evidence>
<organism evidence="2 3">
    <name type="scientific">Solitalea canadensis (strain ATCC 29591 / DSM 3403 / JCM 21819 / LMG 8368 / NBRC 15130 / NCIMB 12057 / USAM 9D)</name>
    <name type="common">Flexibacter canadensis</name>
    <dbReference type="NCBI Taxonomy" id="929556"/>
    <lineage>
        <taxon>Bacteria</taxon>
        <taxon>Pseudomonadati</taxon>
        <taxon>Bacteroidota</taxon>
        <taxon>Sphingobacteriia</taxon>
        <taxon>Sphingobacteriales</taxon>
        <taxon>Sphingobacteriaceae</taxon>
        <taxon>Solitalea</taxon>
    </lineage>
</organism>
<evidence type="ECO:0000313" key="2">
    <source>
        <dbReference type="EMBL" id="AFD07567.1"/>
    </source>
</evidence>
<dbReference type="InterPro" id="IPR058060">
    <property type="entry name" value="HYC_CC_PP"/>
</dbReference>
<proteinExistence type="predicted"/>
<dbReference type="EMBL" id="CP003349">
    <property type="protein sequence ID" value="AFD07567.1"/>
    <property type="molecule type" value="Genomic_DNA"/>
</dbReference>
<keyword evidence="3" id="KW-1185">Reference proteome</keyword>
<dbReference type="STRING" id="929556.Solca_2533"/>
<gene>
    <name evidence="2" type="ordered locus">Solca_2533</name>
</gene>
<evidence type="ECO:0000256" key="1">
    <source>
        <dbReference type="SAM" id="Phobius"/>
    </source>
</evidence>
<reference evidence="2" key="1">
    <citation type="submission" date="2012-02" db="EMBL/GenBank/DDBJ databases">
        <title>The complete genome of Solitalea canadensis DSM 3403.</title>
        <authorList>
            <consortium name="US DOE Joint Genome Institute (JGI-PGF)"/>
            <person name="Lucas S."/>
            <person name="Copeland A."/>
            <person name="Lapidus A."/>
            <person name="Glavina del Rio T."/>
            <person name="Dalin E."/>
            <person name="Tice H."/>
            <person name="Bruce D."/>
            <person name="Goodwin L."/>
            <person name="Pitluck S."/>
            <person name="Peters L."/>
            <person name="Ovchinnikova G."/>
            <person name="Lu M."/>
            <person name="Kyrpides N."/>
            <person name="Mavromatis K."/>
            <person name="Ivanova N."/>
            <person name="Brettin T."/>
            <person name="Detter J.C."/>
            <person name="Han C."/>
            <person name="Larimer F."/>
            <person name="Land M."/>
            <person name="Hauser L."/>
            <person name="Markowitz V."/>
            <person name="Cheng J.-F."/>
            <person name="Hugenholtz P."/>
            <person name="Woyke T."/>
            <person name="Wu D."/>
            <person name="Spring S."/>
            <person name="Schroeder M."/>
            <person name="Kopitz M."/>
            <person name="Brambilla E."/>
            <person name="Klenk H.-P."/>
            <person name="Eisen J.A."/>
        </authorList>
    </citation>
    <scope>NUCLEOTIDE SEQUENCE</scope>
    <source>
        <strain evidence="2">DSM 3403</strain>
    </source>
</reference>
<dbReference type="InterPro" id="IPR058512">
    <property type="entry name" value="DUF8199"/>
</dbReference>
<dbReference type="KEGG" id="scn:Solca_2533"/>
<dbReference type="NCBIfam" id="NF047658">
    <property type="entry name" value="HYC_CC_PP"/>
    <property type="match status" value="1"/>
</dbReference>
<dbReference type="Pfam" id="PF26622">
    <property type="entry name" value="DUF8199"/>
    <property type="match status" value="1"/>
</dbReference>
<feature type="transmembrane region" description="Helical" evidence="1">
    <location>
        <begin position="34"/>
        <end position="54"/>
    </location>
</feature>
<dbReference type="AlphaFoldDB" id="H8KUT3"/>
<dbReference type="HOGENOM" id="CLU_1776213_0_0_10"/>
<keyword evidence="1" id="KW-1133">Transmembrane helix</keyword>
<name>H8KUT3_SOLCM</name>
<protein>
    <submittedName>
        <fullName evidence="2">Uncharacterized protein</fullName>
    </submittedName>
</protein>
<keyword evidence="1" id="KW-0812">Transmembrane</keyword>